<evidence type="ECO:0008006" key="4">
    <source>
        <dbReference type="Google" id="ProtNLM"/>
    </source>
</evidence>
<evidence type="ECO:0000313" key="3">
    <source>
        <dbReference type="Proteomes" id="UP001500305"/>
    </source>
</evidence>
<proteinExistence type="predicted"/>
<feature type="chain" id="PRO_5046378437" description="Secreted protein" evidence="1">
    <location>
        <begin position="29"/>
        <end position="114"/>
    </location>
</feature>
<name>A0ABP5RKW4_9ACTN</name>
<feature type="signal peptide" evidence="1">
    <location>
        <begin position="1"/>
        <end position="28"/>
    </location>
</feature>
<keyword evidence="1" id="KW-0732">Signal</keyword>
<sequence>MRSPVRRTVTALAVTAALAGLGLTDAVAAPAHPAVPAAVRAPAGPADTEPAPSCNDNNNTVPCWEYETWYWTYENCNNAGPGRVNSSGGRYDHWVCVLTRNGVGVGLWLHKVRD</sequence>
<organism evidence="2 3">
    <name type="scientific">Kitasatospora cystarginea</name>
    <dbReference type="NCBI Taxonomy" id="58350"/>
    <lineage>
        <taxon>Bacteria</taxon>
        <taxon>Bacillati</taxon>
        <taxon>Actinomycetota</taxon>
        <taxon>Actinomycetes</taxon>
        <taxon>Kitasatosporales</taxon>
        <taxon>Streptomycetaceae</taxon>
        <taxon>Kitasatospora</taxon>
    </lineage>
</organism>
<accession>A0ABP5RKW4</accession>
<protein>
    <recommendedName>
        <fullName evidence="4">Secreted protein</fullName>
    </recommendedName>
</protein>
<evidence type="ECO:0000313" key="2">
    <source>
        <dbReference type="EMBL" id="GAA2265295.1"/>
    </source>
</evidence>
<comment type="caution">
    <text evidence="2">The sequence shown here is derived from an EMBL/GenBank/DDBJ whole genome shotgun (WGS) entry which is preliminary data.</text>
</comment>
<keyword evidence="3" id="KW-1185">Reference proteome</keyword>
<evidence type="ECO:0000256" key="1">
    <source>
        <dbReference type="SAM" id="SignalP"/>
    </source>
</evidence>
<dbReference type="EMBL" id="BAAATR010000032">
    <property type="protein sequence ID" value="GAA2265295.1"/>
    <property type="molecule type" value="Genomic_DNA"/>
</dbReference>
<reference evidence="3" key="1">
    <citation type="journal article" date="2019" name="Int. J. Syst. Evol. Microbiol.">
        <title>The Global Catalogue of Microorganisms (GCM) 10K type strain sequencing project: providing services to taxonomists for standard genome sequencing and annotation.</title>
        <authorList>
            <consortium name="The Broad Institute Genomics Platform"/>
            <consortium name="The Broad Institute Genome Sequencing Center for Infectious Disease"/>
            <person name="Wu L."/>
            <person name="Ma J."/>
        </authorList>
    </citation>
    <scope>NUCLEOTIDE SEQUENCE [LARGE SCALE GENOMIC DNA]</scope>
    <source>
        <strain evidence="3">JCM 7356</strain>
    </source>
</reference>
<dbReference type="Proteomes" id="UP001500305">
    <property type="component" value="Unassembled WGS sequence"/>
</dbReference>
<dbReference type="RefSeq" id="WP_344639442.1">
    <property type="nucleotide sequence ID" value="NZ_BAAATR010000032.1"/>
</dbReference>
<gene>
    <name evidence="2" type="ORF">GCM10010430_57730</name>
</gene>